<feature type="active site" description="Charge relay system" evidence="3">
    <location>
        <position position="308"/>
    </location>
</feature>
<dbReference type="Proteomes" id="UP000245624">
    <property type="component" value="Unassembled WGS sequence"/>
</dbReference>
<feature type="domain" description="LD-carboxypeptidase N-terminal" evidence="4">
    <location>
        <begin position="13"/>
        <end position="130"/>
    </location>
</feature>
<name>A0A317L3L1_9BACI</name>
<evidence type="ECO:0000259" key="5">
    <source>
        <dbReference type="Pfam" id="PF17676"/>
    </source>
</evidence>
<keyword evidence="6" id="KW-0645">Protease</keyword>
<keyword evidence="7" id="KW-1185">Reference proteome</keyword>
<dbReference type="OrthoDB" id="9807329at2"/>
<dbReference type="SUPFAM" id="SSF52317">
    <property type="entry name" value="Class I glutamine amidotransferase-like"/>
    <property type="match status" value="1"/>
</dbReference>
<dbReference type="GO" id="GO:0004180">
    <property type="term" value="F:carboxypeptidase activity"/>
    <property type="evidence" value="ECO:0007669"/>
    <property type="project" value="UniProtKB-KW"/>
</dbReference>
<feature type="domain" description="LD-carboxypeptidase C-terminal" evidence="5">
    <location>
        <begin position="201"/>
        <end position="323"/>
    </location>
</feature>
<proteinExistence type="inferred from homology"/>
<dbReference type="Gene3D" id="3.50.30.60">
    <property type="entry name" value="LD-carboxypeptidase A C-terminal domain-like"/>
    <property type="match status" value="1"/>
</dbReference>
<keyword evidence="6" id="KW-0121">Carboxypeptidase</keyword>
<dbReference type="PIRSF" id="PIRSF028757">
    <property type="entry name" value="LD-carboxypeptidase"/>
    <property type="match status" value="1"/>
</dbReference>
<dbReference type="SUPFAM" id="SSF141986">
    <property type="entry name" value="LD-carboxypeptidase A C-terminal domain-like"/>
    <property type="match status" value="1"/>
</dbReference>
<dbReference type="Pfam" id="PF02016">
    <property type="entry name" value="Peptidase_S66"/>
    <property type="match status" value="1"/>
</dbReference>
<dbReference type="Pfam" id="PF17676">
    <property type="entry name" value="Peptidase_S66C"/>
    <property type="match status" value="1"/>
</dbReference>
<sequence>MIHYPFLEKGMTIGVTAPSSGVPSELHELLNSAFKSMEKKGFHIKCGETPWTQDKAKSASAKKRAEEFNDMMINEDINLIIPPWGGELLIETLEYIDFRNIQNKWVLGYSDISLLLLAITLNTGIATAHGTNLVDLRGDYSDDTTAMWQSVLSTKKGESILQHSSEKYQKEWQFDKPTPHIFYLTENTYWKSTANHKVKVRGRLLGGCIDTIRHLIGTPYGDVQYFKNNYIAGDSVIWFLENCELSTTDLRRTLIQMKLAGWFNNCNSIMFGRSSANTPVTNYTVEDVYKELSEELQIPILYDIDCGHVPPQITFINGASAEIEVDNGRGTVLQTFN</sequence>
<dbReference type="RefSeq" id="WP_109982948.1">
    <property type="nucleotide sequence ID" value="NZ_QGTD01000001.1"/>
</dbReference>
<dbReference type="EMBL" id="QGTD01000001">
    <property type="protein sequence ID" value="PWU70417.1"/>
    <property type="molecule type" value="Genomic_DNA"/>
</dbReference>
<dbReference type="InterPro" id="IPR040449">
    <property type="entry name" value="Peptidase_S66_N"/>
</dbReference>
<dbReference type="AlphaFoldDB" id="A0A317L3L1"/>
<dbReference type="InterPro" id="IPR027478">
    <property type="entry name" value="LdcA_N"/>
</dbReference>
<dbReference type="InterPro" id="IPR040921">
    <property type="entry name" value="Peptidase_S66C"/>
</dbReference>
<dbReference type="InterPro" id="IPR027461">
    <property type="entry name" value="Carboxypeptidase_A_C_sf"/>
</dbReference>
<gene>
    <name evidence="6" type="ORF">DLJ74_00865</name>
</gene>
<dbReference type="InterPro" id="IPR029062">
    <property type="entry name" value="Class_I_gatase-like"/>
</dbReference>
<reference evidence="6 7" key="1">
    <citation type="submission" date="2018-05" db="EMBL/GenBank/DDBJ databases">
        <title>Genomic analysis of Gracilibacillus dipsosauri DD1 reveals novel features of a salt-tolerant amylase.</title>
        <authorList>
            <person name="Deutch C.E."/>
            <person name="Yang S."/>
        </authorList>
    </citation>
    <scope>NUCLEOTIDE SEQUENCE [LARGE SCALE GENOMIC DNA]</scope>
    <source>
        <strain evidence="6 7">DD1</strain>
    </source>
</reference>
<evidence type="ECO:0000259" key="4">
    <source>
        <dbReference type="Pfam" id="PF02016"/>
    </source>
</evidence>
<comment type="caution">
    <text evidence="6">The sequence shown here is derived from an EMBL/GenBank/DDBJ whole genome shotgun (WGS) entry which is preliminary data.</text>
</comment>
<dbReference type="Gene3D" id="3.40.50.10740">
    <property type="entry name" value="Class I glutamine amidotransferase-like"/>
    <property type="match status" value="1"/>
</dbReference>
<evidence type="ECO:0000256" key="1">
    <source>
        <dbReference type="ARBA" id="ARBA00010233"/>
    </source>
</evidence>
<evidence type="ECO:0000256" key="2">
    <source>
        <dbReference type="ARBA" id="ARBA00022801"/>
    </source>
</evidence>
<dbReference type="PANTHER" id="PTHR30237">
    <property type="entry name" value="MURAMOYLTETRAPEPTIDE CARBOXYPEPTIDASE"/>
    <property type="match status" value="1"/>
</dbReference>
<dbReference type="PANTHER" id="PTHR30237:SF5">
    <property type="entry name" value="CARBOXYPEPTIDASE VC_A0337-RELATED"/>
    <property type="match status" value="1"/>
</dbReference>
<organism evidence="6 7">
    <name type="scientific">Gracilibacillus dipsosauri</name>
    <dbReference type="NCBI Taxonomy" id="178340"/>
    <lineage>
        <taxon>Bacteria</taxon>
        <taxon>Bacillati</taxon>
        <taxon>Bacillota</taxon>
        <taxon>Bacilli</taxon>
        <taxon>Bacillales</taxon>
        <taxon>Bacillaceae</taxon>
        <taxon>Gracilibacillus</taxon>
    </lineage>
</organism>
<feature type="active site" description="Nucleophile" evidence="3">
    <location>
        <position position="110"/>
    </location>
</feature>
<evidence type="ECO:0000256" key="3">
    <source>
        <dbReference type="PIRSR" id="PIRSR028757-1"/>
    </source>
</evidence>
<dbReference type="CDD" id="cd07062">
    <property type="entry name" value="Peptidase_S66_mccF_like"/>
    <property type="match status" value="1"/>
</dbReference>
<feature type="active site" description="Charge relay system" evidence="3">
    <location>
        <position position="241"/>
    </location>
</feature>
<keyword evidence="2" id="KW-0378">Hydrolase</keyword>
<accession>A0A317L3L1</accession>
<evidence type="ECO:0000313" key="6">
    <source>
        <dbReference type="EMBL" id="PWU70417.1"/>
    </source>
</evidence>
<protein>
    <submittedName>
        <fullName evidence="6">LD-carboxypeptidase</fullName>
    </submittedName>
</protein>
<evidence type="ECO:0000313" key="7">
    <source>
        <dbReference type="Proteomes" id="UP000245624"/>
    </source>
</evidence>
<dbReference type="InterPro" id="IPR003507">
    <property type="entry name" value="S66_fam"/>
</dbReference>
<comment type="similarity">
    <text evidence="1">Belongs to the peptidase S66 family.</text>
</comment>